<evidence type="ECO:0000256" key="1">
    <source>
        <dbReference type="ARBA" id="ARBA00004689"/>
    </source>
</evidence>
<comment type="caution">
    <text evidence="11">The sequence shown here is derived from an EMBL/GenBank/DDBJ whole genome shotgun (WGS) entry which is preliminary data.</text>
</comment>
<evidence type="ECO:0000313" key="12">
    <source>
        <dbReference type="Proteomes" id="UP000727962"/>
    </source>
</evidence>
<keyword evidence="11" id="KW-0012">Acyltransferase</keyword>
<dbReference type="Gene3D" id="1.10.238.260">
    <property type="match status" value="1"/>
</dbReference>
<keyword evidence="6 9" id="KW-0808">Transferase</keyword>
<evidence type="ECO:0000259" key="10">
    <source>
        <dbReference type="PROSITE" id="PS50991"/>
    </source>
</evidence>
<organism evidence="11 12">
    <name type="scientific">Fimbriimonas ginsengisoli</name>
    <dbReference type="NCBI Taxonomy" id="1005039"/>
    <lineage>
        <taxon>Bacteria</taxon>
        <taxon>Bacillati</taxon>
        <taxon>Armatimonadota</taxon>
        <taxon>Fimbriimonadia</taxon>
        <taxon>Fimbriimonadales</taxon>
        <taxon>Fimbriimonadaceae</taxon>
        <taxon>Fimbriimonas</taxon>
    </lineage>
</organism>
<keyword evidence="4" id="KW-0432">Leucine biosynthesis</keyword>
<gene>
    <name evidence="11" type="ORF">HYR64_05620</name>
</gene>
<dbReference type="Pfam" id="PF00682">
    <property type="entry name" value="HMGL-like"/>
    <property type="match status" value="1"/>
</dbReference>
<evidence type="ECO:0000256" key="2">
    <source>
        <dbReference type="ARBA" id="ARBA00009396"/>
    </source>
</evidence>
<dbReference type="InterPro" id="IPR000891">
    <property type="entry name" value="PYR_CT"/>
</dbReference>
<dbReference type="PROSITE" id="PS00815">
    <property type="entry name" value="AIPM_HOMOCIT_SYNTH_1"/>
    <property type="match status" value="1"/>
</dbReference>
<dbReference type="PANTHER" id="PTHR10277:SF9">
    <property type="entry name" value="2-ISOPROPYLMALATE SYNTHASE 1, CHLOROPLASTIC-RELATED"/>
    <property type="match status" value="1"/>
</dbReference>
<dbReference type="CDD" id="cd07940">
    <property type="entry name" value="DRE_TIM_IPMS"/>
    <property type="match status" value="1"/>
</dbReference>
<dbReference type="EC" id="2.3.3.13" evidence="3"/>
<comment type="similarity">
    <text evidence="2">Belongs to the alpha-IPM synthase/homocitrate synthase family. LeuA type 1 subfamily.</text>
</comment>
<dbReference type="EMBL" id="JACOSL010000035">
    <property type="protein sequence ID" value="MBI1756568.1"/>
    <property type="molecule type" value="Genomic_DNA"/>
</dbReference>
<dbReference type="PANTHER" id="PTHR10277">
    <property type="entry name" value="HOMOCITRATE SYNTHASE-RELATED"/>
    <property type="match status" value="1"/>
</dbReference>
<name>A0A931PTM0_FIMGI</name>
<dbReference type="InterPro" id="IPR002034">
    <property type="entry name" value="AIPM/Hcit_synth_CS"/>
</dbReference>
<evidence type="ECO:0000256" key="9">
    <source>
        <dbReference type="RuleBase" id="RU003523"/>
    </source>
</evidence>
<dbReference type="FunFam" id="1.10.238.260:FF:000001">
    <property type="entry name" value="2-isopropylmalate synthase"/>
    <property type="match status" value="1"/>
</dbReference>
<feature type="domain" description="Pyruvate carboxyltransferase" evidence="10">
    <location>
        <begin position="6"/>
        <end position="268"/>
    </location>
</feature>
<dbReference type="FunFam" id="3.20.20.70:FF:000010">
    <property type="entry name" value="2-isopropylmalate synthase"/>
    <property type="match status" value="1"/>
</dbReference>
<protein>
    <recommendedName>
        <fullName evidence="3">2-isopropylmalate synthase</fullName>
        <ecNumber evidence="3">2.3.3.13</ecNumber>
    </recommendedName>
</protein>
<dbReference type="GO" id="GO:0009098">
    <property type="term" value="P:L-leucine biosynthetic process"/>
    <property type="evidence" value="ECO:0007669"/>
    <property type="project" value="UniProtKB-KW"/>
</dbReference>
<reference evidence="11" key="1">
    <citation type="submission" date="2020-07" db="EMBL/GenBank/DDBJ databases">
        <title>Huge and variable diversity of episymbiotic CPR bacteria and DPANN archaea in groundwater ecosystems.</title>
        <authorList>
            <person name="He C.Y."/>
            <person name="Keren R."/>
            <person name="Whittaker M."/>
            <person name="Farag I.F."/>
            <person name="Doudna J."/>
            <person name="Cate J.H.D."/>
            <person name="Banfield J.F."/>
        </authorList>
    </citation>
    <scope>NUCLEOTIDE SEQUENCE</scope>
    <source>
        <strain evidence="11">NC_groundwater_17_Pr7_B-0.1um_64_12</strain>
    </source>
</reference>
<proteinExistence type="inferred from homology"/>
<dbReference type="PROSITE" id="PS50991">
    <property type="entry name" value="PYR_CT"/>
    <property type="match status" value="1"/>
</dbReference>
<dbReference type="PROSITE" id="PS00816">
    <property type="entry name" value="AIPM_HOMOCIT_SYNTH_2"/>
    <property type="match status" value="1"/>
</dbReference>
<dbReference type="Pfam" id="PF22617">
    <property type="entry name" value="HCS_D2"/>
    <property type="match status" value="1"/>
</dbReference>
<dbReference type="GO" id="GO:0003852">
    <property type="term" value="F:2-isopropylmalate synthase activity"/>
    <property type="evidence" value="ECO:0007669"/>
    <property type="project" value="UniProtKB-EC"/>
</dbReference>
<dbReference type="Proteomes" id="UP000727962">
    <property type="component" value="Unassembled WGS sequence"/>
</dbReference>
<dbReference type="NCBIfam" id="NF002086">
    <property type="entry name" value="PRK00915.1-3"/>
    <property type="match status" value="1"/>
</dbReference>
<sequence length="381" mass="41614">MATDRVLVFDTTLRDGEQSPGVRLSVQEKLEIGRGLVAMGVDVIEAGFPISSPGDFEAVETLAKNLKGVTICALTRARDKDIDVAAEAVKAAESPRIHTGLGVSDNHLQFKLRMSRDEALATGVAAVKHARQYTDNIEYFMEDSGRADRDYVYRVAEGVIAAGATTVNVPDTTGYAYPEEYRSLIAGIMENVPNSDKAVFSCHCHNDLGMATANTLAGVLGGARQVEVTVNGIGERAGNTSLEEVVMALQIRADYFHVKTGIDSTRLLPMSRLVAKLTGMMVQRNKAVVGANAYAHSSGIHQDGVLKERSTYEIIDPRLVGAEKSEIILTARSGRHGLRHRLAEMGFNFTEERFELLYEEFLRMADTKHEVVEEDLRTLVG</sequence>
<evidence type="ECO:0000256" key="3">
    <source>
        <dbReference type="ARBA" id="ARBA00012973"/>
    </source>
</evidence>
<comment type="pathway">
    <text evidence="1">Amino-acid biosynthesis; L-leucine biosynthesis; L-leucine from 3-methyl-2-oxobutanoate: step 1/4.</text>
</comment>
<evidence type="ECO:0000256" key="7">
    <source>
        <dbReference type="ARBA" id="ARBA00023211"/>
    </source>
</evidence>
<evidence type="ECO:0000256" key="6">
    <source>
        <dbReference type="ARBA" id="ARBA00022679"/>
    </source>
</evidence>
<keyword evidence="5" id="KW-0028">Amino-acid biosynthesis</keyword>
<dbReference type="AlphaFoldDB" id="A0A931PTM0"/>
<evidence type="ECO:0000313" key="11">
    <source>
        <dbReference type="EMBL" id="MBI1756568.1"/>
    </source>
</evidence>
<evidence type="ECO:0000256" key="4">
    <source>
        <dbReference type="ARBA" id="ARBA00022430"/>
    </source>
</evidence>
<dbReference type="InterPro" id="IPR050073">
    <property type="entry name" value="2-IPM_HCS-like"/>
</dbReference>
<keyword evidence="7" id="KW-0464">Manganese</keyword>
<accession>A0A931PTM0</accession>
<dbReference type="InterPro" id="IPR013785">
    <property type="entry name" value="Aldolase_TIM"/>
</dbReference>
<dbReference type="InterPro" id="IPR054691">
    <property type="entry name" value="LeuA/HCS_post-cat"/>
</dbReference>
<evidence type="ECO:0000256" key="5">
    <source>
        <dbReference type="ARBA" id="ARBA00022605"/>
    </source>
</evidence>
<dbReference type="SUPFAM" id="SSF51569">
    <property type="entry name" value="Aldolase"/>
    <property type="match status" value="1"/>
</dbReference>
<dbReference type="Gene3D" id="3.20.20.70">
    <property type="entry name" value="Aldolase class I"/>
    <property type="match status" value="1"/>
</dbReference>
<keyword evidence="8" id="KW-0100">Branched-chain amino acid biosynthesis</keyword>
<evidence type="ECO:0000256" key="8">
    <source>
        <dbReference type="ARBA" id="ARBA00023304"/>
    </source>
</evidence>